<dbReference type="Pfam" id="PF03466">
    <property type="entry name" value="LysR_substrate"/>
    <property type="match status" value="1"/>
</dbReference>
<gene>
    <name evidence="6" type="ORF">SAMN02745136_01579</name>
</gene>
<dbReference type="AlphaFoldDB" id="A0A1M6P3S9"/>
<evidence type="ECO:0000313" key="7">
    <source>
        <dbReference type="Proteomes" id="UP000184386"/>
    </source>
</evidence>
<dbReference type="InterPro" id="IPR000847">
    <property type="entry name" value="LysR_HTH_N"/>
</dbReference>
<evidence type="ECO:0000256" key="2">
    <source>
        <dbReference type="ARBA" id="ARBA00023015"/>
    </source>
</evidence>
<dbReference type="CDD" id="cd05466">
    <property type="entry name" value="PBP2_LTTR_substrate"/>
    <property type="match status" value="1"/>
</dbReference>
<comment type="similarity">
    <text evidence="1">Belongs to the LysR transcriptional regulatory family.</text>
</comment>
<dbReference type="GO" id="GO:0003677">
    <property type="term" value="F:DNA binding"/>
    <property type="evidence" value="ECO:0007669"/>
    <property type="project" value="UniProtKB-KW"/>
</dbReference>
<dbReference type="GO" id="GO:0003700">
    <property type="term" value="F:DNA-binding transcription factor activity"/>
    <property type="evidence" value="ECO:0007669"/>
    <property type="project" value="InterPro"/>
</dbReference>
<sequence>MFQGKEYVYEVYKTRSFSKAAANLYISQPSLSATVKKIEQRLGSPIFDRSTNPIQLTECGQKYIQYIERILDMEGEFQNQLNDLSELRTGNLTIGGSNLFSSYILPPLLTMFMKKYPLVHVDIIEANTKLLEKQLFTGNLDLVIDNYQFPDSIYSHHHFCLEHLILAVPTGFGSNSCLTDKQLTAKDIVNNKHLESSTSSVSLKEFKEEPFLLLRSGNDTRERSELLFKAAQITPNVVLELDQQVTAYHVACYGMGITIISDTLIKKVPVDYRVVYYKLEEDIAARNIYFYHKSTKYITRAMEEFLKMSCQTSHTL</sequence>
<dbReference type="SUPFAM" id="SSF53850">
    <property type="entry name" value="Periplasmic binding protein-like II"/>
    <property type="match status" value="1"/>
</dbReference>
<dbReference type="InterPro" id="IPR036388">
    <property type="entry name" value="WH-like_DNA-bd_sf"/>
</dbReference>
<evidence type="ECO:0000256" key="4">
    <source>
        <dbReference type="ARBA" id="ARBA00023163"/>
    </source>
</evidence>
<evidence type="ECO:0000313" key="6">
    <source>
        <dbReference type="EMBL" id="SHK02542.1"/>
    </source>
</evidence>
<dbReference type="PANTHER" id="PTHR30126">
    <property type="entry name" value="HTH-TYPE TRANSCRIPTIONAL REGULATOR"/>
    <property type="match status" value="1"/>
</dbReference>
<dbReference type="PRINTS" id="PR00039">
    <property type="entry name" value="HTHLYSR"/>
</dbReference>
<dbReference type="Gene3D" id="1.10.10.10">
    <property type="entry name" value="Winged helix-like DNA-binding domain superfamily/Winged helix DNA-binding domain"/>
    <property type="match status" value="1"/>
</dbReference>
<protein>
    <submittedName>
        <fullName evidence="6">DNA-binding transcriptional regulator, LysR family</fullName>
    </submittedName>
</protein>
<dbReference type="PROSITE" id="PS50931">
    <property type="entry name" value="HTH_LYSR"/>
    <property type="match status" value="1"/>
</dbReference>
<dbReference type="RefSeq" id="WP_073274513.1">
    <property type="nucleotide sequence ID" value="NZ_FRAC01000008.1"/>
</dbReference>
<reference evidence="6 7" key="1">
    <citation type="submission" date="2016-11" db="EMBL/GenBank/DDBJ databases">
        <authorList>
            <person name="Jaros S."/>
            <person name="Januszkiewicz K."/>
            <person name="Wedrychowicz H."/>
        </authorList>
    </citation>
    <scope>NUCLEOTIDE SEQUENCE [LARGE SCALE GENOMIC DNA]</scope>
    <source>
        <strain evidence="6 7">DSM 15929</strain>
    </source>
</reference>
<organism evidence="6 7">
    <name type="scientific">Anaerocolumna jejuensis DSM 15929</name>
    <dbReference type="NCBI Taxonomy" id="1121322"/>
    <lineage>
        <taxon>Bacteria</taxon>
        <taxon>Bacillati</taxon>
        <taxon>Bacillota</taxon>
        <taxon>Clostridia</taxon>
        <taxon>Lachnospirales</taxon>
        <taxon>Lachnospiraceae</taxon>
        <taxon>Anaerocolumna</taxon>
    </lineage>
</organism>
<dbReference type="OrthoDB" id="9803735at2"/>
<keyword evidence="3 6" id="KW-0238">DNA-binding</keyword>
<dbReference type="PANTHER" id="PTHR30126:SF96">
    <property type="entry name" value="TRANSCRIPTIONAL REGULATORY PROTEIN, LYSR FAMILY"/>
    <property type="match status" value="1"/>
</dbReference>
<dbReference type="InterPro" id="IPR005119">
    <property type="entry name" value="LysR_subst-bd"/>
</dbReference>
<proteinExistence type="inferred from homology"/>
<evidence type="ECO:0000259" key="5">
    <source>
        <dbReference type="PROSITE" id="PS50931"/>
    </source>
</evidence>
<feature type="domain" description="HTH lysR-type" evidence="5">
    <location>
        <begin position="1"/>
        <end position="57"/>
    </location>
</feature>
<name>A0A1M6P3S9_9FIRM</name>
<keyword evidence="2" id="KW-0805">Transcription regulation</keyword>
<accession>A0A1M6P3S9</accession>
<dbReference type="SUPFAM" id="SSF46785">
    <property type="entry name" value="Winged helix' DNA-binding domain"/>
    <property type="match status" value="1"/>
</dbReference>
<dbReference type="STRING" id="1121322.SAMN02745136_01579"/>
<dbReference type="Pfam" id="PF00126">
    <property type="entry name" value="HTH_1"/>
    <property type="match status" value="1"/>
</dbReference>
<keyword evidence="4" id="KW-0804">Transcription</keyword>
<evidence type="ECO:0000256" key="1">
    <source>
        <dbReference type="ARBA" id="ARBA00009437"/>
    </source>
</evidence>
<dbReference type="EMBL" id="FRAC01000008">
    <property type="protein sequence ID" value="SHK02542.1"/>
    <property type="molecule type" value="Genomic_DNA"/>
</dbReference>
<keyword evidence="7" id="KW-1185">Reference proteome</keyword>
<dbReference type="InterPro" id="IPR036390">
    <property type="entry name" value="WH_DNA-bd_sf"/>
</dbReference>
<dbReference type="Proteomes" id="UP000184386">
    <property type="component" value="Unassembled WGS sequence"/>
</dbReference>
<dbReference type="Gene3D" id="3.40.190.290">
    <property type="match status" value="1"/>
</dbReference>
<evidence type="ECO:0000256" key="3">
    <source>
        <dbReference type="ARBA" id="ARBA00023125"/>
    </source>
</evidence>